<accession>A0A7S0PQC7</accession>
<feature type="region of interest" description="Disordered" evidence="1">
    <location>
        <begin position="226"/>
        <end position="353"/>
    </location>
</feature>
<feature type="region of interest" description="Disordered" evidence="1">
    <location>
        <begin position="383"/>
        <end position="429"/>
    </location>
</feature>
<dbReference type="AlphaFoldDB" id="A0A7S0PQC7"/>
<feature type="compositionally biased region" description="Low complexity" evidence="1">
    <location>
        <begin position="309"/>
        <end position="320"/>
    </location>
</feature>
<evidence type="ECO:0000256" key="1">
    <source>
        <dbReference type="SAM" id="MobiDB-lite"/>
    </source>
</evidence>
<reference evidence="2" key="1">
    <citation type="submission" date="2021-01" db="EMBL/GenBank/DDBJ databases">
        <authorList>
            <person name="Corre E."/>
            <person name="Pelletier E."/>
            <person name="Niang G."/>
            <person name="Scheremetjew M."/>
            <person name="Finn R."/>
            <person name="Kale V."/>
            <person name="Holt S."/>
            <person name="Cochrane G."/>
            <person name="Meng A."/>
            <person name="Brown T."/>
            <person name="Cohen L."/>
        </authorList>
    </citation>
    <scope>NUCLEOTIDE SEQUENCE</scope>
    <source>
        <strain evidence="2">CCMP494</strain>
    </source>
</reference>
<feature type="region of interest" description="Disordered" evidence="1">
    <location>
        <begin position="1"/>
        <end position="20"/>
    </location>
</feature>
<protein>
    <submittedName>
        <fullName evidence="2">Uncharacterized protein</fullName>
    </submittedName>
</protein>
<evidence type="ECO:0000313" key="2">
    <source>
        <dbReference type="EMBL" id="CAD8590561.1"/>
    </source>
</evidence>
<proteinExistence type="predicted"/>
<name>A0A7S0PQC7_MICPS</name>
<gene>
    <name evidence="2" type="ORF">MSP1404_LOCUS7965</name>
</gene>
<sequence>MSSEVDRALAWETSSDSASVPESLTNLLRLAEEAGEEHAALAGNPEADVSELNALARQAENLTTGEEPEQEAKIVFDGLMGYHAKLERDRSELAIAAERRQFAHASNASNAADAILNAIDEDVRGVEGGAGADGAAAIAEAKEVRRRLDWSLDETRRRRERLASTQERASQMRRAVLHNTLADMIADDMSDEEDDERRLRRRALGRSRAEDVVEEYLREQAARRARAYGVASPTMNARSPTHGGAHDNHGYHRGPIGVSPSKSVQTARRAVLSPSKGVQTSPSIADDDEDSWDEFFSPRRPAARRGRTNSENSEASTTTNDDVAGVGGPSTPGRDEGMEAEVAVDEDSPRRKHRLSRIRRRIIRDILVAAPAVVFSVMEALRGGSPRKEGGATSLRGQSPRKGHFLGVGKKSPKKEAKAAARDESSRPPTVMKVEAVEYAAKSIPDQITPVMVEPPASVKRRNEDRELRKVFGMG</sequence>
<dbReference type="EMBL" id="HBEV01010365">
    <property type="protein sequence ID" value="CAD8590561.1"/>
    <property type="molecule type" value="Transcribed_RNA"/>
</dbReference>
<feature type="compositionally biased region" description="Basic and acidic residues" evidence="1">
    <location>
        <begin position="414"/>
        <end position="426"/>
    </location>
</feature>
<organism evidence="2">
    <name type="scientific">Micromonas pusilla</name>
    <name type="common">Picoplanktonic green alga</name>
    <name type="synonym">Chromulina pusilla</name>
    <dbReference type="NCBI Taxonomy" id="38833"/>
    <lineage>
        <taxon>Eukaryota</taxon>
        <taxon>Viridiplantae</taxon>
        <taxon>Chlorophyta</taxon>
        <taxon>Mamiellophyceae</taxon>
        <taxon>Mamiellales</taxon>
        <taxon>Mamiellaceae</taxon>
        <taxon>Micromonas</taxon>
    </lineage>
</organism>